<reference evidence="2" key="1">
    <citation type="submission" date="2016-10" db="EMBL/GenBank/DDBJ databases">
        <authorList>
            <person name="Varghese N."/>
            <person name="Submissions S."/>
        </authorList>
    </citation>
    <scope>NUCLEOTIDE SEQUENCE [LARGE SCALE GENOMIC DNA]</scope>
    <source>
        <strain evidence="2">DSM 45079</strain>
    </source>
</reference>
<protein>
    <submittedName>
        <fullName evidence="1">Uncharacterized protein</fullName>
    </submittedName>
</protein>
<evidence type="ECO:0000313" key="1">
    <source>
        <dbReference type="EMBL" id="SDU57171.1"/>
    </source>
</evidence>
<dbReference type="Proteomes" id="UP000182977">
    <property type="component" value="Chromosome I"/>
</dbReference>
<organism evidence="1 2">
    <name type="scientific">Jiangella alkaliphila</name>
    <dbReference type="NCBI Taxonomy" id="419479"/>
    <lineage>
        <taxon>Bacteria</taxon>
        <taxon>Bacillati</taxon>
        <taxon>Actinomycetota</taxon>
        <taxon>Actinomycetes</taxon>
        <taxon>Jiangellales</taxon>
        <taxon>Jiangellaceae</taxon>
        <taxon>Jiangella</taxon>
    </lineage>
</organism>
<evidence type="ECO:0000313" key="2">
    <source>
        <dbReference type="Proteomes" id="UP000182977"/>
    </source>
</evidence>
<dbReference type="EMBL" id="LT629791">
    <property type="protein sequence ID" value="SDU57171.1"/>
    <property type="molecule type" value="Genomic_DNA"/>
</dbReference>
<keyword evidence="2" id="KW-1185">Reference proteome</keyword>
<sequence length="56" mass="6141">MSIHGDYAARIVHDQRSRELQAEARRDGLARQALAALRRGTGRKAGATARSRARIA</sequence>
<dbReference type="RefSeq" id="WP_157524251.1">
    <property type="nucleotide sequence ID" value="NZ_KQ061221.1"/>
</dbReference>
<proteinExistence type="predicted"/>
<name>A0A1H2JLY3_9ACTN</name>
<gene>
    <name evidence="1" type="ORF">SAMN04488563_2826</name>
</gene>
<dbReference type="AlphaFoldDB" id="A0A1H2JLY3"/>
<accession>A0A1H2JLY3</accession>